<sequence length="36" mass="4221">MQLRLLSLHTAVEAKIRHPRRPYSLGRRPVGATPWR</sequence>
<name>A0A0A9B1M3_ARUDO</name>
<evidence type="ECO:0000313" key="1">
    <source>
        <dbReference type="EMBL" id="JAD56033.1"/>
    </source>
</evidence>
<reference evidence="1" key="2">
    <citation type="journal article" date="2015" name="Data Brief">
        <title>Shoot transcriptome of the giant reed, Arundo donax.</title>
        <authorList>
            <person name="Barrero R.A."/>
            <person name="Guerrero F.D."/>
            <person name="Moolhuijzen P."/>
            <person name="Goolsby J.A."/>
            <person name="Tidwell J."/>
            <person name="Bellgard S.E."/>
            <person name="Bellgard M.I."/>
        </authorList>
    </citation>
    <scope>NUCLEOTIDE SEQUENCE</scope>
    <source>
        <tissue evidence="1">Shoot tissue taken approximately 20 cm above the soil surface</tissue>
    </source>
</reference>
<protein>
    <submittedName>
        <fullName evidence="1">Uncharacterized protein</fullName>
    </submittedName>
</protein>
<proteinExistence type="predicted"/>
<dbReference type="EMBL" id="GBRH01241862">
    <property type="protein sequence ID" value="JAD56033.1"/>
    <property type="molecule type" value="Transcribed_RNA"/>
</dbReference>
<organism evidence="1">
    <name type="scientific">Arundo donax</name>
    <name type="common">Giant reed</name>
    <name type="synonym">Donax arundinaceus</name>
    <dbReference type="NCBI Taxonomy" id="35708"/>
    <lineage>
        <taxon>Eukaryota</taxon>
        <taxon>Viridiplantae</taxon>
        <taxon>Streptophyta</taxon>
        <taxon>Embryophyta</taxon>
        <taxon>Tracheophyta</taxon>
        <taxon>Spermatophyta</taxon>
        <taxon>Magnoliopsida</taxon>
        <taxon>Liliopsida</taxon>
        <taxon>Poales</taxon>
        <taxon>Poaceae</taxon>
        <taxon>PACMAD clade</taxon>
        <taxon>Arundinoideae</taxon>
        <taxon>Arundineae</taxon>
        <taxon>Arundo</taxon>
    </lineage>
</organism>
<reference evidence="1" key="1">
    <citation type="submission" date="2014-09" db="EMBL/GenBank/DDBJ databases">
        <authorList>
            <person name="Magalhaes I.L.F."/>
            <person name="Oliveira U."/>
            <person name="Santos F.R."/>
            <person name="Vidigal T.H.D.A."/>
            <person name="Brescovit A.D."/>
            <person name="Santos A.J."/>
        </authorList>
    </citation>
    <scope>NUCLEOTIDE SEQUENCE</scope>
    <source>
        <tissue evidence="1">Shoot tissue taken approximately 20 cm above the soil surface</tissue>
    </source>
</reference>
<dbReference type="AlphaFoldDB" id="A0A0A9B1M3"/>
<accession>A0A0A9B1M3</accession>